<evidence type="ECO:0000313" key="2">
    <source>
        <dbReference type="WBParaSite" id="nRc.2.0.1.t10189-RA"/>
    </source>
</evidence>
<name>A0A915I7Q1_ROMCU</name>
<dbReference type="Proteomes" id="UP000887565">
    <property type="component" value="Unplaced"/>
</dbReference>
<organism evidence="1 2">
    <name type="scientific">Romanomermis culicivorax</name>
    <name type="common">Nematode worm</name>
    <dbReference type="NCBI Taxonomy" id="13658"/>
    <lineage>
        <taxon>Eukaryota</taxon>
        <taxon>Metazoa</taxon>
        <taxon>Ecdysozoa</taxon>
        <taxon>Nematoda</taxon>
        <taxon>Enoplea</taxon>
        <taxon>Dorylaimia</taxon>
        <taxon>Mermithida</taxon>
        <taxon>Mermithoidea</taxon>
        <taxon>Mermithidae</taxon>
        <taxon>Romanomermis</taxon>
    </lineage>
</organism>
<proteinExistence type="predicted"/>
<reference evidence="2" key="1">
    <citation type="submission" date="2022-11" db="UniProtKB">
        <authorList>
            <consortium name="WormBaseParasite"/>
        </authorList>
    </citation>
    <scope>IDENTIFICATION</scope>
</reference>
<dbReference type="AlphaFoldDB" id="A0A915I7Q1"/>
<accession>A0A915I7Q1</accession>
<sequence>MATMVGRIRGRSRLLLVVAAVAIVLAKPVVVITMGVTGILMAIETNGVRVAIVTVVISRRQGDEV</sequence>
<dbReference type="WBParaSite" id="nRc.2.0.1.t10189-RA">
    <property type="protein sequence ID" value="nRc.2.0.1.t10189-RA"/>
    <property type="gene ID" value="nRc.2.0.1.g10189"/>
</dbReference>
<keyword evidence="1" id="KW-1185">Reference proteome</keyword>
<evidence type="ECO:0000313" key="1">
    <source>
        <dbReference type="Proteomes" id="UP000887565"/>
    </source>
</evidence>
<protein>
    <submittedName>
        <fullName evidence="2">Uncharacterized protein</fullName>
    </submittedName>
</protein>